<dbReference type="InterPro" id="IPR013762">
    <property type="entry name" value="Integrase-like_cat_sf"/>
</dbReference>
<dbReference type="PROSITE" id="PS51898">
    <property type="entry name" value="TYR_RECOMBINASE"/>
    <property type="match status" value="1"/>
</dbReference>
<dbReference type="Pfam" id="PF00589">
    <property type="entry name" value="Phage_integrase"/>
    <property type="match status" value="1"/>
</dbReference>
<dbReference type="SUPFAM" id="SSF56349">
    <property type="entry name" value="DNA breaking-rejoining enzymes"/>
    <property type="match status" value="1"/>
</dbReference>
<dbReference type="Gene3D" id="1.10.150.130">
    <property type="match status" value="1"/>
</dbReference>
<keyword evidence="7" id="KW-1185">Reference proteome</keyword>
<dbReference type="GO" id="GO:0015074">
    <property type="term" value="P:DNA integration"/>
    <property type="evidence" value="ECO:0007669"/>
    <property type="project" value="UniProtKB-KW"/>
</dbReference>
<dbReference type="PANTHER" id="PTHR30629">
    <property type="entry name" value="PROPHAGE INTEGRASE"/>
    <property type="match status" value="1"/>
</dbReference>
<evidence type="ECO:0000256" key="3">
    <source>
        <dbReference type="ARBA" id="ARBA00023125"/>
    </source>
</evidence>
<dbReference type="InterPro" id="IPR002104">
    <property type="entry name" value="Integrase_catalytic"/>
</dbReference>
<dbReference type="InterPro" id="IPR010998">
    <property type="entry name" value="Integrase_recombinase_N"/>
</dbReference>
<evidence type="ECO:0000313" key="6">
    <source>
        <dbReference type="EMBL" id="SME89201.1"/>
    </source>
</evidence>
<keyword evidence="4" id="KW-0233">DNA recombination</keyword>
<dbReference type="OrthoDB" id="5450216at2"/>
<evidence type="ECO:0000259" key="5">
    <source>
        <dbReference type="PROSITE" id="PS51898"/>
    </source>
</evidence>
<dbReference type="PANTHER" id="PTHR30629:SF2">
    <property type="entry name" value="PROPHAGE INTEGRASE INTS-RELATED"/>
    <property type="match status" value="1"/>
</dbReference>
<evidence type="ECO:0000256" key="2">
    <source>
        <dbReference type="ARBA" id="ARBA00022908"/>
    </source>
</evidence>
<proteinExistence type="inferred from homology"/>
<evidence type="ECO:0000256" key="4">
    <source>
        <dbReference type="ARBA" id="ARBA00023172"/>
    </source>
</evidence>
<dbReference type="STRING" id="1519643.SAMN06295933_0252"/>
<dbReference type="AlphaFoldDB" id="A0A1X7C345"/>
<dbReference type="InterPro" id="IPR050808">
    <property type="entry name" value="Phage_Integrase"/>
</dbReference>
<dbReference type="Proteomes" id="UP000192906">
    <property type="component" value="Unassembled WGS sequence"/>
</dbReference>
<dbReference type="EMBL" id="FWZU01000001">
    <property type="protein sequence ID" value="SME89201.1"/>
    <property type="molecule type" value="Genomic_DNA"/>
</dbReference>
<dbReference type="CDD" id="cd00796">
    <property type="entry name" value="INT_Rci_Hp1_C"/>
    <property type="match status" value="1"/>
</dbReference>
<dbReference type="GO" id="GO:0006310">
    <property type="term" value="P:DNA recombination"/>
    <property type="evidence" value="ECO:0007669"/>
    <property type="project" value="UniProtKB-KW"/>
</dbReference>
<gene>
    <name evidence="6" type="ORF">SAMN06295933_0252</name>
</gene>
<organism evidence="6 7">
    <name type="scientific">Desulfovibrio gilichinskyi</name>
    <dbReference type="NCBI Taxonomy" id="1519643"/>
    <lineage>
        <taxon>Bacteria</taxon>
        <taxon>Pseudomonadati</taxon>
        <taxon>Thermodesulfobacteriota</taxon>
        <taxon>Desulfovibrionia</taxon>
        <taxon>Desulfovibrionales</taxon>
        <taxon>Desulfovibrionaceae</taxon>
        <taxon>Desulfovibrio</taxon>
    </lineage>
</organism>
<evidence type="ECO:0000313" key="7">
    <source>
        <dbReference type="Proteomes" id="UP000192906"/>
    </source>
</evidence>
<evidence type="ECO:0000256" key="1">
    <source>
        <dbReference type="ARBA" id="ARBA00008857"/>
    </source>
</evidence>
<dbReference type="InterPro" id="IPR011010">
    <property type="entry name" value="DNA_brk_join_enz"/>
</dbReference>
<dbReference type="Gene3D" id="1.10.443.10">
    <property type="entry name" value="Intergrase catalytic core"/>
    <property type="match status" value="1"/>
</dbReference>
<accession>A0A1X7C345</accession>
<reference evidence="7" key="1">
    <citation type="submission" date="2017-04" db="EMBL/GenBank/DDBJ databases">
        <authorList>
            <person name="Varghese N."/>
            <person name="Submissions S."/>
        </authorList>
    </citation>
    <scope>NUCLEOTIDE SEQUENCE [LARGE SCALE GENOMIC DNA]</scope>
    <source>
        <strain evidence="7">K3S</strain>
    </source>
</reference>
<name>A0A1X7C345_9BACT</name>
<feature type="domain" description="Tyr recombinase" evidence="5">
    <location>
        <begin position="167"/>
        <end position="344"/>
    </location>
</feature>
<protein>
    <submittedName>
        <fullName evidence="6">Site-specific recombinase XerD</fullName>
    </submittedName>
</protein>
<keyword evidence="2" id="KW-0229">DNA integration</keyword>
<sequence length="369" mass="42363">MCLRACSLTTERENTMPVKRRGKWYGRKSVNGMRKEKQFPTKKDALAWELMMQSALSTQKEDGIVLSVFLGNYLTSCETRGQSEKHVKEKERAYTTFMKNTKTGLTPVTDITYDLVERALNHIAKTVSPHRANVHRKLLVAAWNWGIKAHDLPPKNPFSVDSYKVDKTEKYIPPIDDFWTLVDSVKPHEQRLLLTFLYTGSRRNEILSLKWKDVDFNKNIVWLETRKRRGGGVHRDAVPMVDALKEALQEQRLETGLQGFVFINPSTSQPYSPFTKLMNGWCSEAQIKPFNFHAIRHLSASILADKGYSLPDIQKLLRHKAVTTTAHYLHSLGMTSLDLEGAFDRPVKKQKVSEMVNRTEKRVNEIACD</sequence>
<keyword evidence="3" id="KW-0238">DNA-binding</keyword>
<comment type="similarity">
    <text evidence="1">Belongs to the 'phage' integrase family.</text>
</comment>
<dbReference type="GO" id="GO:0003677">
    <property type="term" value="F:DNA binding"/>
    <property type="evidence" value="ECO:0007669"/>
    <property type="project" value="UniProtKB-KW"/>
</dbReference>